<accession>A0ABV8PGD7</accession>
<evidence type="ECO:0000313" key="9">
    <source>
        <dbReference type="Proteomes" id="UP001595841"/>
    </source>
</evidence>
<comment type="subcellular location">
    <subcellularLocation>
        <location evidence="1">Cell outer membrane</location>
    </subcellularLocation>
</comment>
<evidence type="ECO:0000259" key="6">
    <source>
        <dbReference type="Pfam" id="PF07980"/>
    </source>
</evidence>
<keyword evidence="5" id="KW-0998">Cell outer membrane</keyword>
<evidence type="ECO:0000313" key="8">
    <source>
        <dbReference type="EMBL" id="MFC4218972.1"/>
    </source>
</evidence>
<name>A0ABV8PGD7_9FLAO</name>
<dbReference type="InterPro" id="IPR011990">
    <property type="entry name" value="TPR-like_helical_dom_sf"/>
</dbReference>
<feature type="domain" description="SusD-like N-terminal" evidence="7">
    <location>
        <begin position="106"/>
        <end position="239"/>
    </location>
</feature>
<evidence type="ECO:0000259" key="7">
    <source>
        <dbReference type="Pfam" id="PF14322"/>
    </source>
</evidence>
<feature type="domain" description="RagB/SusD" evidence="6">
    <location>
        <begin position="331"/>
        <end position="472"/>
    </location>
</feature>
<dbReference type="Proteomes" id="UP001595841">
    <property type="component" value="Unassembled WGS sequence"/>
</dbReference>
<evidence type="ECO:0000256" key="5">
    <source>
        <dbReference type="ARBA" id="ARBA00023237"/>
    </source>
</evidence>
<dbReference type="Gene3D" id="1.25.40.390">
    <property type="match status" value="1"/>
</dbReference>
<sequence>MENRVMNNCLFKKADRTKHFTVVLLWALLSPLLSCEDFVEVDPPVNQLSGEVVFSDPATVEATLIDIYTQLRDNVLTVGNSSGLGFLLGIYGDELIYYGNTASDLQQFHTNSLISTNGTVTSFWRGCYNLIYAANSIIEGLESTPISDMDRDRYLGEAHFLRAFIHFYLVNIFGDVPYVDSTDFLENREIARLEEAQVYEKIIGDLRLAKSLLPIEYAGAGRARPNKWVATAMLSRTYLYMGQWQQALEEATEVVAQGGYVMNADTGGVFLKSSAETLWQLDTGTEGLNTLDAQLYVLTSGPPPLVSLSDTLVNSFEAGDARFTDWVGLVTDGSDTWYFPFKYRANTLTSTTQECSIMVRLAEMHLIMAEAHTRLGNLEGARAQLDIIRERAALPSIGAVGEAELLDAIAHERRVELFTELGHRFLDLKRTGTANTELSGTKPNWGDTDLRWPIPESELVLNPNLKPKNDGY</sequence>
<dbReference type="InterPro" id="IPR012944">
    <property type="entry name" value="SusD_RagB_dom"/>
</dbReference>
<comment type="similarity">
    <text evidence="2">Belongs to the SusD family.</text>
</comment>
<dbReference type="Pfam" id="PF14322">
    <property type="entry name" value="SusD-like_3"/>
    <property type="match status" value="1"/>
</dbReference>
<evidence type="ECO:0000256" key="4">
    <source>
        <dbReference type="ARBA" id="ARBA00023136"/>
    </source>
</evidence>
<evidence type="ECO:0000256" key="3">
    <source>
        <dbReference type="ARBA" id="ARBA00022729"/>
    </source>
</evidence>
<proteinExistence type="inferred from homology"/>
<comment type="caution">
    <text evidence="8">The sequence shown here is derived from an EMBL/GenBank/DDBJ whole genome shotgun (WGS) entry which is preliminary data.</text>
</comment>
<dbReference type="RefSeq" id="WP_379762361.1">
    <property type="nucleotide sequence ID" value="NZ_JBHSCL010000003.1"/>
</dbReference>
<evidence type="ECO:0000256" key="2">
    <source>
        <dbReference type="ARBA" id="ARBA00006275"/>
    </source>
</evidence>
<dbReference type="InterPro" id="IPR033985">
    <property type="entry name" value="SusD-like_N"/>
</dbReference>
<evidence type="ECO:0000256" key="1">
    <source>
        <dbReference type="ARBA" id="ARBA00004442"/>
    </source>
</evidence>
<dbReference type="Pfam" id="PF07980">
    <property type="entry name" value="SusD_RagB"/>
    <property type="match status" value="1"/>
</dbReference>
<dbReference type="SUPFAM" id="SSF48452">
    <property type="entry name" value="TPR-like"/>
    <property type="match status" value="1"/>
</dbReference>
<organism evidence="8 9">
    <name type="scientific">Flagellimonas marina</name>
    <dbReference type="NCBI Taxonomy" id="1775168"/>
    <lineage>
        <taxon>Bacteria</taxon>
        <taxon>Pseudomonadati</taxon>
        <taxon>Bacteroidota</taxon>
        <taxon>Flavobacteriia</taxon>
        <taxon>Flavobacteriales</taxon>
        <taxon>Flavobacteriaceae</taxon>
        <taxon>Flagellimonas</taxon>
    </lineage>
</organism>
<keyword evidence="9" id="KW-1185">Reference proteome</keyword>
<gene>
    <name evidence="8" type="ORF">ACFOWS_02440</name>
</gene>
<keyword evidence="3" id="KW-0732">Signal</keyword>
<dbReference type="EMBL" id="JBHSCL010000003">
    <property type="protein sequence ID" value="MFC4218972.1"/>
    <property type="molecule type" value="Genomic_DNA"/>
</dbReference>
<keyword evidence="4" id="KW-0472">Membrane</keyword>
<dbReference type="CDD" id="cd08977">
    <property type="entry name" value="SusD"/>
    <property type="match status" value="1"/>
</dbReference>
<reference evidence="9" key="1">
    <citation type="journal article" date="2019" name="Int. J. Syst. Evol. Microbiol.">
        <title>The Global Catalogue of Microorganisms (GCM) 10K type strain sequencing project: providing services to taxonomists for standard genome sequencing and annotation.</title>
        <authorList>
            <consortium name="The Broad Institute Genomics Platform"/>
            <consortium name="The Broad Institute Genome Sequencing Center for Infectious Disease"/>
            <person name="Wu L."/>
            <person name="Ma J."/>
        </authorList>
    </citation>
    <scope>NUCLEOTIDE SEQUENCE [LARGE SCALE GENOMIC DNA]</scope>
    <source>
        <strain evidence="9">CGMCC 1.15774</strain>
    </source>
</reference>
<protein>
    <submittedName>
        <fullName evidence="8">RagB/SusD family nutrient uptake outer membrane protein</fullName>
    </submittedName>
</protein>